<organism evidence="1 2">
    <name type="scientific">Dreissena polymorpha</name>
    <name type="common">Zebra mussel</name>
    <name type="synonym">Mytilus polymorpha</name>
    <dbReference type="NCBI Taxonomy" id="45954"/>
    <lineage>
        <taxon>Eukaryota</taxon>
        <taxon>Metazoa</taxon>
        <taxon>Spiralia</taxon>
        <taxon>Lophotrochozoa</taxon>
        <taxon>Mollusca</taxon>
        <taxon>Bivalvia</taxon>
        <taxon>Autobranchia</taxon>
        <taxon>Heteroconchia</taxon>
        <taxon>Euheterodonta</taxon>
        <taxon>Imparidentia</taxon>
        <taxon>Neoheterodontei</taxon>
        <taxon>Myida</taxon>
        <taxon>Dreissenoidea</taxon>
        <taxon>Dreissenidae</taxon>
        <taxon>Dreissena</taxon>
    </lineage>
</organism>
<evidence type="ECO:0000313" key="2">
    <source>
        <dbReference type="Proteomes" id="UP000828390"/>
    </source>
</evidence>
<reference evidence="1" key="2">
    <citation type="submission" date="2020-11" db="EMBL/GenBank/DDBJ databases">
        <authorList>
            <person name="McCartney M.A."/>
            <person name="Auch B."/>
            <person name="Kono T."/>
            <person name="Mallez S."/>
            <person name="Becker A."/>
            <person name="Gohl D.M."/>
            <person name="Silverstein K.A.T."/>
            <person name="Koren S."/>
            <person name="Bechman K.B."/>
            <person name="Herman A."/>
            <person name="Abrahante J.E."/>
            <person name="Garbe J."/>
        </authorList>
    </citation>
    <scope>NUCLEOTIDE SEQUENCE</scope>
    <source>
        <strain evidence="1">Duluth1</strain>
        <tissue evidence="1">Whole animal</tissue>
    </source>
</reference>
<protein>
    <submittedName>
        <fullName evidence="1">Uncharacterized protein</fullName>
    </submittedName>
</protein>
<keyword evidence="2" id="KW-1185">Reference proteome</keyword>
<dbReference type="Proteomes" id="UP000828390">
    <property type="component" value="Unassembled WGS sequence"/>
</dbReference>
<accession>A0A9D4JBG5</accession>
<gene>
    <name evidence="1" type="ORF">DPMN_135245</name>
</gene>
<dbReference type="AlphaFoldDB" id="A0A9D4JBG5"/>
<evidence type="ECO:0000313" key="1">
    <source>
        <dbReference type="EMBL" id="KAH3806916.1"/>
    </source>
</evidence>
<proteinExistence type="predicted"/>
<dbReference type="EMBL" id="JAIWYP010000006">
    <property type="protein sequence ID" value="KAH3806916.1"/>
    <property type="molecule type" value="Genomic_DNA"/>
</dbReference>
<reference evidence="1" key="1">
    <citation type="journal article" date="2019" name="bioRxiv">
        <title>The Genome of the Zebra Mussel, Dreissena polymorpha: A Resource for Invasive Species Research.</title>
        <authorList>
            <person name="McCartney M.A."/>
            <person name="Auch B."/>
            <person name="Kono T."/>
            <person name="Mallez S."/>
            <person name="Zhang Y."/>
            <person name="Obille A."/>
            <person name="Becker A."/>
            <person name="Abrahante J.E."/>
            <person name="Garbe J."/>
            <person name="Badalamenti J.P."/>
            <person name="Herman A."/>
            <person name="Mangelson H."/>
            <person name="Liachko I."/>
            <person name="Sullivan S."/>
            <person name="Sone E.D."/>
            <person name="Koren S."/>
            <person name="Silverstein K.A.T."/>
            <person name="Beckman K.B."/>
            <person name="Gohl D.M."/>
        </authorList>
    </citation>
    <scope>NUCLEOTIDE SEQUENCE</scope>
    <source>
        <strain evidence="1">Duluth1</strain>
        <tissue evidence="1">Whole animal</tissue>
    </source>
</reference>
<sequence length="56" mass="6248">MAPNITIRVSCTVTIGRKYANMTAMALFYKNLPPYGGTCKFTNREDVEITFGITLN</sequence>
<comment type="caution">
    <text evidence="1">The sequence shown here is derived from an EMBL/GenBank/DDBJ whole genome shotgun (WGS) entry which is preliminary data.</text>
</comment>
<name>A0A9D4JBG5_DREPO</name>